<evidence type="ECO:0000313" key="2">
    <source>
        <dbReference type="EMBL" id="KAF9619303.1"/>
    </source>
</evidence>
<sequence>MPRRKVLQGGRFSCGIAPGWGNSVIKMLTVVGHGTRREVQESRKHQQREVGADDQSEEAIGEKGDDVAAENLQNTSHVQPRNG</sequence>
<dbReference type="AlphaFoldDB" id="A0A835IPG3"/>
<feature type="compositionally biased region" description="Polar residues" evidence="1">
    <location>
        <begin position="71"/>
        <end position="83"/>
    </location>
</feature>
<protein>
    <submittedName>
        <fullName evidence="2">Uncharacterized protein</fullName>
    </submittedName>
</protein>
<organism evidence="2 3">
    <name type="scientific">Coptis chinensis</name>
    <dbReference type="NCBI Taxonomy" id="261450"/>
    <lineage>
        <taxon>Eukaryota</taxon>
        <taxon>Viridiplantae</taxon>
        <taxon>Streptophyta</taxon>
        <taxon>Embryophyta</taxon>
        <taxon>Tracheophyta</taxon>
        <taxon>Spermatophyta</taxon>
        <taxon>Magnoliopsida</taxon>
        <taxon>Ranunculales</taxon>
        <taxon>Ranunculaceae</taxon>
        <taxon>Coptidoideae</taxon>
        <taxon>Coptis</taxon>
    </lineage>
</organism>
<dbReference type="EMBL" id="JADFTS010000002">
    <property type="protein sequence ID" value="KAF9619303.1"/>
    <property type="molecule type" value="Genomic_DNA"/>
</dbReference>
<gene>
    <name evidence="2" type="ORF">IFM89_006490</name>
</gene>
<evidence type="ECO:0000313" key="3">
    <source>
        <dbReference type="Proteomes" id="UP000631114"/>
    </source>
</evidence>
<reference evidence="2 3" key="1">
    <citation type="submission" date="2020-10" db="EMBL/GenBank/DDBJ databases">
        <title>The Coptis chinensis genome and diversification of protoberbering-type alkaloids.</title>
        <authorList>
            <person name="Wang B."/>
            <person name="Shu S."/>
            <person name="Song C."/>
            <person name="Liu Y."/>
        </authorList>
    </citation>
    <scope>NUCLEOTIDE SEQUENCE [LARGE SCALE GENOMIC DNA]</scope>
    <source>
        <strain evidence="2">HL-2020</strain>
        <tissue evidence="2">Leaf</tissue>
    </source>
</reference>
<feature type="compositionally biased region" description="Basic and acidic residues" evidence="1">
    <location>
        <begin position="36"/>
        <end position="51"/>
    </location>
</feature>
<comment type="caution">
    <text evidence="2">The sequence shown here is derived from an EMBL/GenBank/DDBJ whole genome shotgun (WGS) entry which is preliminary data.</text>
</comment>
<dbReference type="Proteomes" id="UP000631114">
    <property type="component" value="Unassembled WGS sequence"/>
</dbReference>
<keyword evidence="3" id="KW-1185">Reference proteome</keyword>
<proteinExistence type="predicted"/>
<feature type="region of interest" description="Disordered" evidence="1">
    <location>
        <begin position="36"/>
        <end position="83"/>
    </location>
</feature>
<evidence type="ECO:0000256" key="1">
    <source>
        <dbReference type="SAM" id="MobiDB-lite"/>
    </source>
</evidence>
<accession>A0A835IPG3</accession>
<name>A0A835IPG3_9MAGN</name>